<dbReference type="Proteomes" id="UP001589795">
    <property type="component" value="Unassembled WGS sequence"/>
</dbReference>
<organism evidence="3 4">
    <name type="scientific">Paracoccus rhizosphaerae</name>
    <dbReference type="NCBI Taxonomy" id="1133347"/>
    <lineage>
        <taxon>Bacteria</taxon>
        <taxon>Pseudomonadati</taxon>
        <taxon>Pseudomonadota</taxon>
        <taxon>Alphaproteobacteria</taxon>
        <taxon>Rhodobacterales</taxon>
        <taxon>Paracoccaceae</taxon>
        <taxon>Paracoccus</taxon>
    </lineage>
</organism>
<evidence type="ECO:0000313" key="3">
    <source>
        <dbReference type="EMBL" id="MFC0202621.1"/>
    </source>
</evidence>
<dbReference type="Gene3D" id="3.30.930.30">
    <property type="match status" value="1"/>
</dbReference>
<comment type="caution">
    <text evidence="3">The sequence shown here is derived from an EMBL/GenBank/DDBJ whole genome shotgun (WGS) entry which is preliminary data.</text>
</comment>
<feature type="non-terminal residue" evidence="3">
    <location>
        <position position="1"/>
    </location>
</feature>
<reference evidence="3 4" key="1">
    <citation type="submission" date="2024-09" db="EMBL/GenBank/DDBJ databases">
        <authorList>
            <person name="Sun Q."/>
            <person name="Mori K."/>
        </authorList>
    </citation>
    <scope>NUCLEOTIDE SEQUENCE [LARGE SCALE GENOMIC DNA]</scope>
    <source>
        <strain evidence="3 4">CCM 7904</strain>
    </source>
</reference>
<evidence type="ECO:0000256" key="1">
    <source>
        <dbReference type="SAM" id="Coils"/>
    </source>
</evidence>
<keyword evidence="4" id="KW-1185">Reference proteome</keyword>
<evidence type="ECO:0000256" key="2">
    <source>
        <dbReference type="SAM" id="MobiDB-lite"/>
    </source>
</evidence>
<feature type="coiled-coil region" evidence="1">
    <location>
        <begin position="158"/>
        <end position="241"/>
    </location>
</feature>
<evidence type="ECO:0000313" key="4">
    <source>
        <dbReference type="Proteomes" id="UP001589795"/>
    </source>
</evidence>
<name>A0ABV6CPE8_9RHOB</name>
<keyword evidence="1" id="KW-0175">Coiled coil</keyword>
<sequence>KKRAMRSNAAVLTGSIITFGSEAQAWVGDLSKIDRDAMFRAVAEAVTQHLGADLSGLISHGDESAPHAHGYSPAIRSDGMPLSKVITRAIASELQDVAAVAARPWLPLIERGNRKRDRLEAGASYADTVHRTVRELHRDLPADLALKRSEVEAEKLRLDEVRSTLEKNKRLAEKAQADLMRYQDDATKTEKIAKRLSSYQARAEKAQAEIEAAEEKAAHLLQSAQATAEKLTLRAKAEAKKIEEDAGKEAMETLADAKDHAERISEKAAAVMSATMALAEEIAAGTLSVTPEGKPQARNLPAIQQGFPDLQPAFMASVKAAERIRRKEAKVQSLIDRLSGTWEVLTRLFKKADMPLALQVEGEDALRLVEKDVGKRVPLPELPGLNRSHPPKKSIEPSKRSGPGF</sequence>
<gene>
    <name evidence="3" type="ORF">ACFFIZ_20500</name>
</gene>
<evidence type="ECO:0008006" key="5">
    <source>
        <dbReference type="Google" id="ProtNLM"/>
    </source>
</evidence>
<feature type="region of interest" description="Disordered" evidence="2">
    <location>
        <begin position="377"/>
        <end position="405"/>
    </location>
</feature>
<accession>A0ABV6CPE8</accession>
<dbReference type="EMBL" id="JBHLWQ010000213">
    <property type="protein sequence ID" value="MFC0202621.1"/>
    <property type="molecule type" value="Genomic_DNA"/>
</dbReference>
<proteinExistence type="predicted"/>
<protein>
    <recommendedName>
        <fullName evidence="5">Plasmid recombination enzyme</fullName>
    </recommendedName>
</protein>